<dbReference type="AlphaFoldDB" id="A0A7T8QWY4"/>
<proteinExistence type="predicted"/>
<gene>
    <name evidence="1" type="ORF">FKW44_003227</name>
</gene>
<keyword evidence="2" id="KW-1185">Reference proteome</keyword>
<reference evidence="2" key="1">
    <citation type="submission" date="2021-01" db="EMBL/GenBank/DDBJ databases">
        <title>Caligus Genome Assembly.</title>
        <authorList>
            <person name="Gallardo-Escarate C."/>
        </authorList>
    </citation>
    <scope>NUCLEOTIDE SEQUENCE [LARGE SCALE GENOMIC DNA]</scope>
</reference>
<sequence>MASGHINLNGHFTEWKGRKLQLAVSARRKMKLQFISSTIVHGHGLEWRTYIGTRKRRRRWRNFF</sequence>
<organism evidence="1 2">
    <name type="scientific">Caligus rogercresseyi</name>
    <name type="common">Sea louse</name>
    <dbReference type="NCBI Taxonomy" id="217165"/>
    <lineage>
        <taxon>Eukaryota</taxon>
        <taxon>Metazoa</taxon>
        <taxon>Ecdysozoa</taxon>
        <taxon>Arthropoda</taxon>
        <taxon>Crustacea</taxon>
        <taxon>Multicrustacea</taxon>
        <taxon>Hexanauplia</taxon>
        <taxon>Copepoda</taxon>
        <taxon>Siphonostomatoida</taxon>
        <taxon>Caligidae</taxon>
        <taxon>Caligus</taxon>
    </lineage>
</organism>
<name>A0A7T8QWY4_CALRO</name>
<dbReference type="EMBL" id="CP045891">
    <property type="protein sequence ID" value="QQP58038.1"/>
    <property type="molecule type" value="Genomic_DNA"/>
</dbReference>
<accession>A0A7T8QWY4</accession>
<evidence type="ECO:0000313" key="1">
    <source>
        <dbReference type="EMBL" id="QQP58038.1"/>
    </source>
</evidence>
<evidence type="ECO:0000313" key="2">
    <source>
        <dbReference type="Proteomes" id="UP000595437"/>
    </source>
</evidence>
<dbReference type="Proteomes" id="UP000595437">
    <property type="component" value="Chromosome 2"/>
</dbReference>
<protein>
    <submittedName>
        <fullName evidence="1">Uncharacterized protein</fullName>
    </submittedName>
</protein>